<dbReference type="Gene3D" id="3.30.460.10">
    <property type="entry name" value="Beta Polymerase, domain 2"/>
    <property type="match status" value="1"/>
</dbReference>
<reference evidence="2 3" key="1">
    <citation type="submission" date="2017-09" db="EMBL/GenBank/DDBJ databases">
        <title>Depth-based differentiation of microbial function through sediment-hosted aquifers and enrichment of novel symbionts in the deep terrestrial subsurface.</title>
        <authorList>
            <person name="Probst A.J."/>
            <person name="Ladd B."/>
            <person name="Jarett J.K."/>
            <person name="Geller-Mcgrath D.E."/>
            <person name="Sieber C.M."/>
            <person name="Emerson J.B."/>
            <person name="Anantharaman K."/>
            <person name="Thomas B.C."/>
            <person name="Malmstrom R."/>
            <person name="Stieglmeier M."/>
            <person name="Klingl A."/>
            <person name="Woyke T."/>
            <person name="Ryan C.M."/>
            <person name="Banfield J.F."/>
        </authorList>
    </citation>
    <scope>NUCLEOTIDE SEQUENCE [LARGE SCALE GENOMIC DNA]</scope>
    <source>
        <strain evidence="2">CG22_combo_CG10-13_8_21_14_all_43_12</strain>
    </source>
</reference>
<gene>
    <name evidence="2" type="ORF">COW83_03775</name>
</gene>
<organism evidence="2 3">
    <name type="scientific">Candidatus Collierbacteria bacterium CG22_combo_CG10-13_8_21_14_all_43_12</name>
    <dbReference type="NCBI Taxonomy" id="1974537"/>
    <lineage>
        <taxon>Bacteria</taxon>
        <taxon>Candidatus Collieribacteriota</taxon>
    </lineage>
</organism>
<feature type="domain" description="Polymerase nucleotidyl transferase" evidence="1">
    <location>
        <begin position="6"/>
        <end position="90"/>
    </location>
</feature>
<comment type="caution">
    <text evidence="2">The sequence shown here is derived from an EMBL/GenBank/DDBJ whole genome shotgun (WGS) entry which is preliminary data.</text>
</comment>
<dbReference type="Pfam" id="PF01909">
    <property type="entry name" value="NTP_transf_2"/>
    <property type="match status" value="1"/>
</dbReference>
<dbReference type="SUPFAM" id="SSF81301">
    <property type="entry name" value="Nucleotidyltransferase"/>
    <property type="match status" value="1"/>
</dbReference>
<dbReference type="Proteomes" id="UP000231136">
    <property type="component" value="Unassembled WGS sequence"/>
</dbReference>
<dbReference type="AlphaFoldDB" id="A0A2H0DTM9"/>
<dbReference type="InterPro" id="IPR002934">
    <property type="entry name" value="Polymerase_NTP_transf_dom"/>
</dbReference>
<dbReference type="PANTHER" id="PTHR43449">
    <property type="entry name" value="NUCLEOTIDYLTRANSFERASE"/>
    <property type="match status" value="1"/>
</dbReference>
<evidence type="ECO:0000313" key="3">
    <source>
        <dbReference type="Proteomes" id="UP000231136"/>
    </source>
</evidence>
<protein>
    <recommendedName>
        <fullName evidence="1">Polymerase nucleotidyl transferase domain-containing protein</fullName>
    </recommendedName>
</protein>
<accession>A0A2H0DTM9</accession>
<name>A0A2H0DTM9_9BACT</name>
<sequence length="94" mass="10923">MDARLLSKIKRIIDPIRPRGFKIFMFGSRVRGDNRRYSDIDLGIEGKDRLPIKNHLDLVSAFEDSDLPFKVDIVDFTTVTDKFKLKAKENIIEI</sequence>
<dbReference type="PANTHER" id="PTHR43449:SF1">
    <property type="entry name" value="POLYMERASE BETA NUCLEOTIDYLTRANSFERASE DOMAIN-CONTAINING PROTEIN"/>
    <property type="match status" value="1"/>
</dbReference>
<dbReference type="EMBL" id="PCTR01000117">
    <property type="protein sequence ID" value="PIP85512.1"/>
    <property type="molecule type" value="Genomic_DNA"/>
</dbReference>
<dbReference type="CDD" id="cd05403">
    <property type="entry name" value="NT_KNTase_like"/>
    <property type="match status" value="1"/>
</dbReference>
<dbReference type="InterPro" id="IPR043519">
    <property type="entry name" value="NT_sf"/>
</dbReference>
<evidence type="ECO:0000313" key="2">
    <source>
        <dbReference type="EMBL" id="PIP85512.1"/>
    </source>
</evidence>
<evidence type="ECO:0000259" key="1">
    <source>
        <dbReference type="Pfam" id="PF01909"/>
    </source>
</evidence>
<proteinExistence type="predicted"/>